<dbReference type="GeneID" id="97352106"/>
<reference evidence="1 2" key="1">
    <citation type="submission" date="2013-07" db="EMBL/GenBank/DDBJ databases">
        <title>Complete genome sequence of Bacillus infantis NRRL B-14911 that has potential to induce cardiac disease by antigenic mimicry.</title>
        <authorList>
            <person name="Massilamany C."/>
            <person name="Smith T.P.L."/>
            <person name="Loy J.D."/>
            <person name="Barletta R."/>
            <person name="Reddy J."/>
        </authorList>
    </citation>
    <scope>NUCLEOTIDE SEQUENCE [LARGE SCALE GENOMIC DNA]</scope>
    <source>
        <strain evidence="1 2">NRRL B-14911</strain>
    </source>
</reference>
<dbReference type="KEGG" id="bif:N288_25565"/>
<sequence length="44" mass="5074">MAKKRWLVILLLLLIAAGVLDILFEGLFFQMLPDSIQTNLRDML</sequence>
<dbReference type="Proteomes" id="UP000017805">
    <property type="component" value="Chromosome"/>
</dbReference>
<protein>
    <submittedName>
        <fullName evidence="1">Uncharacterized protein</fullName>
    </submittedName>
</protein>
<dbReference type="EMBL" id="CP006643">
    <property type="protein sequence ID" value="AGX06944.1"/>
    <property type="molecule type" value="Genomic_DNA"/>
</dbReference>
<organism evidence="1 2">
    <name type="scientific">Bacillus infantis NRRL B-14911</name>
    <dbReference type="NCBI Taxonomy" id="1367477"/>
    <lineage>
        <taxon>Bacteria</taxon>
        <taxon>Bacillati</taxon>
        <taxon>Bacillota</taxon>
        <taxon>Bacilli</taxon>
        <taxon>Bacillales</taxon>
        <taxon>Bacillaceae</taxon>
        <taxon>Bacillus</taxon>
    </lineage>
</organism>
<evidence type="ECO:0000313" key="2">
    <source>
        <dbReference type="Proteomes" id="UP000017805"/>
    </source>
</evidence>
<gene>
    <name evidence="1" type="ORF">N288_25565</name>
</gene>
<dbReference type="RefSeq" id="WP_009794643.1">
    <property type="nucleotide sequence ID" value="NC_022524.1"/>
</dbReference>
<dbReference type="HOGENOM" id="CLU_215888_0_0_9"/>
<name>U5LGF6_9BACI</name>
<dbReference type="AlphaFoldDB" id="U5LGF6"/>
<proteinExistence type="predicted"/>
<accession>U5LGF6</accession>
<dbReference type="PATRIC" id="fig|1367477.3.peg.5101"/>
<evidence type="ECO:0000313" key="1">
    <source>
        <dbReference type="EMBL" id="AGX06944.1"/>
    </source>
</evidence>
<dbReference type="STRING" id="1367477.N288_25565"/>
<keyword evidence="2" id="KW-1185">Reference proteome</keyword>